<dbReference type="SUPFAM" id="SSF53335">
    <property type="entry name" value="S-adenosyl-L-methionine-dependent methyltransferases"/>
    <property type="match status" value="1"/>
</dbReference>
<protein>
    <submittedName>
        <fullName evidence="1">Class I SAM-dependent methyltransferase</fullName>
        <ecNumber evidence="1">2.1.1.-</ecNumber>
    </submittedName>
</protein>
<dbReference type="Pfam" id="PF13489">
    <property type="entry name" value="Methyltransf_23"/>
    <property type="match status" value="1"/>
</dbReference>
<dbReference type="EC" id="2.1.1.-" evidence="1"/>
<organism evidence="1">
    <name type="scientific">Herbaspirillum huttiense subsp. nephrolepidis</name>
    <dbReference type="NCBI Taxonomy" id="3075126"/>
    <lineage>
        <taxon>Bacteria</taxon>
        <taxon>Pseudomonadati</taxon>
        <taxon>Pseudomonadota</taxon>
        <taxon>Betaproteobacteria</taxon>
        <taxon>Burkholderiales</taxon>
        <taxon>Oxalobacteraceae</taxon>
        <taxon>Herbaspirillum</taxon>
    </lineage>
</organism>
<dbReference type="RefSeq" id="WP_310836933.1">
    <property type="nucleotide sequence ID" value="NZ_JAVLSM010000004.1"/>
</dbReference>
<gene>
    <name evidence="1" type="ORF">RJN63_08475</name>
</gene>
<proteinExistence type="predicted"/>
<dbReference type="AlphaFoldDB" id="A0AAE4G816"/>
<dbReference type="Gene3D" id="3.40.50.150">
    <property type="entry name" value="Vaccinia Virus protein VP39"/>
    <property type="match status" value="1"/>
</dbReference>
<dbReference type="InterPro" id="IPR029063">
    <property type="entry name" value="SAM-dependent_MTases_sf"/>
</dbReference>
<dbReference type="GO" id="GO:0032259">
    <property type="term" value="P:methylation"/>
    <property type="evidence" value="ECO:0007669"/>
    <property type="project" value="UniProtKB-KW"/>
</dbReference>
<name>A0AAE4G816_9BURK</name>
<reference evidence="1" key="1">
    <citation type="submission" date="2023-02" db="EMBL/GenBank/DDBJ databases">
        <title>Description of Herbaspirillum huttiense subsp. nephrolepsisexaltata and Herbaspirillum huttiense subsp. lycopersicon.</title>
        <authorList>
            <person name="Poudel M."/>
            <person name="Sharma A."/>
            <person name="Goss E."/>
            <person name="Tapia J.H."/>
            <person name="Harmon C.M."/>
            <person name="Jones J.B."/>
        </authorList>
    </citation>
    <scope>NUCLEOTIDE SEQUENCE</scope>
    <source>
        <strain evidence="1">NC40101</strain>
    </source>
</reference>
<keyword evidence="1" id="KW-0489">Methyltransferase</keyword>
<dbReference type="GO" id="GO:0008168">
    <property type="term" value="F:methyltransferase activity"/>
    <property type="evidence" value="ECO:0007669"/>
    <property type="project" value="UniProtKB-KW"/>
</dbReference>
<dbReference type="EMBL" id="JAVRAA010000003">
    <property type="protein sequence ID" value="MDT0336859.1"/>
    <property type="molecule type" value="Genomic_DNA"/>
</dbReference>
<comment type="caution">
    <text evidence="1">The sequence shown here is derived from an EMBL/GenBank/DDBJ whole genome shotgun (WGS) entry which is preliminary data.</text>
</comment>
<accession>A0AAE4G816</accession>
<evidence type="ECO:0000313" key="1">
    <source>
        <dbReference type="EMBL" id="MDT0336859.1"/>
    </source>
</evidence>
<sequence>MTEKMYEYYAKQDVQPTYADFSSDAELSRYAQLRKNVFFRLSLPLALFQGKEVLEFGPDTGENSIVFAQWGARVTLVEPNAEAHPYIRQYFSRFSLESNLTEIVTKSVLDFEPARQYDFVDAEGFIYTVQPTSAWVSKLHECLKPDGIALVTYVEKYGSFMELLLKAIYQTALRHGQGEGGIETARHLFLPKWNSIAHTRKIESWFMDVIQNPFVRMKYFIDPAQLLREMHAGHFRLYSAWPNYKDVLAMNWIKGEYRAGDDNEAAIAYIEQSRLSHVLSTQCLLPAPSPAISSQLAELVGIVDGLIDNASETNCLRAVAILDELIAFLAAGNIIASPEDAAKARTILTMIKTAMTLMGQGKVDELTTFCREDSVFIATWGMPNHHGVFQKL</sequence>
<keyword evidence="1" id="KW-0808">Transferase</keyword>
<dbReference type="CDD" id="cd02440">
    <property type="entry name" value="AdoMet_MTases"/>
    <property type="match status" value="1"/>
</dbReference>